<accession>A0A4U5UBL8</accession>
<protein>
    <submittedName>
        <fullName evidence="2">Uncharacterized protein</fullName>
    </submittedName>
</protein>
<name>A0A4U5UBL8_COLLU</name>
<gene>
    <name evidence="2" type="ORF">D9C73_005209</name>
</gene>
<organism evidence="2 3">
    <name type="scientific">Collichthys lucidus</name>
    <name type="common">Big head croaker</name>
    <name type="synonym">Sciaena lucida</name>
    <dbReference type="NCBI Taxonomy" id="240159"/>
    <lineage>
        <taxon>Eukaryota</taxon>
        <taxon>Metazoa</taxon>
        <taxon>Chordata</taxon>
        <taxon>Craniata</taxon>
        <taxon>Vertebrata</taxon>
        <taxon>Euteleostomi</taxon>
        <taxon>Actinopterygii</taxon>
        <taxon>Neopterygii</taxon>
        <taxon>Teleostei</taxon>
        <taxon>Neoteleostei</taxon>
        <taxon>Acanthomorphata</taxon>
        <taxon>Eupercaria</taxon>
        <taxon>Sciaenidae</taxon>
        <taxon>Collichthys</taxon>
    </lineage>
</organism>
<evidence type="ECO:0000313" key="3">
    <source>
        <dbReference type="Proteomes" id="UP000298787"/>
    </source>
</evidence>
<keyword evidence="3" id="KW-1185">Reference proteome</keyword>
<evidence type="ECO:0000313" key="2">
    <source>
        <dbReference type="EMBL" id="TKS71340.1"/>
    </source>
</evidence>
<dbReference type="EMBL" id="CM014082">
    <property type="protein sequence ID" value="TKS71340.1"/>
    <property type="molecule type" value="Genomic_DNA"/>
</dbReference>
<feature type="compositionally biased region" description="Basic and acidic residues" evidence="1">
    <location>
        <begin position="26"/>
        <end position="39"/>
    </location>
</feature>
<dbReference type="Proteomes" id="UP000298787">
    <property type="component" value="Chromosome 5"/>
</dbReference>
<dbReference type="STRING" id="240159.A0A4U5UBL8"/>
<evidence type="ECO:0000256" key="1">
    <source>
        <dbReference type="SAM" id="MobiDB-lite"/>
    </source>
</evidence>
<proteinExistence type="predicted"/>
<sequence length="118" mass="13139">MHIVKSSAKTIPKRFGKVASGGQPHHAGDGHHGSTGVMRERRAAGDPYWSYSVYHFPSNPYFCHRRNRDPQSTHPPAVLLPCPFSQRDDGSLAGVYRRPAPFSDGQLLYARLVTQLVQ</sequence>
<dbReference type="AlphaFoldDB" id="A0A4U5UBL8"/>
<reference evidence="2 3" key="1">
    <citation type="submission" date="2019-01" db="EMBL/GenBank/DDBJ databases">
        <title>Genome Assembly of Collichthys lucidus.</title>
        <authorList>
            <person name="Cai M."/>
            <person name="Xiao S."/>
        </authorList>
    </citation>
    <scope>NUCLEOTIDE SEQUENCE [LARGE SCALE GENOMIC DNA]</scope>
    <source>
        <strain evidence="2">JT15FE1705JMU</strain>
        <tissue evidence="2">Muscle</tissue>
    </source>
</reference>
<feature type="region of interest" description="Disordered" evidence="1">
    <location>
        <begin position="1"/>
        <end position="39"/>
    </location>
</feature>